<dbReference type="EMBL" id="DYZA01000200">
    <property type="protein sequence ID" value="HJD97939.1"/>
    <property type="molecule type" value="Genomic_DNA"/>
</dbReference>
<reference evidence="2" key="1">
    <citation type="journal article" date="2021" name="PeerJ">
        <title>Extensive microbial diversity within the chicken gut microbiome revealed by metagenomics and culture.</title>
        <authorList>
            <person name="Gilroy R."/>
            <person name="Ravi A."/>
            <person name="Getino M."/>
            <person name="Pursley I."/>
            <person name="Horton D.L."/>
            <person name="Alikhan N.F."/>
            <person name="Baker D."/>
            <person name="Gharbi K."/>
            <person name="Hall N."/>
            <person name="Watson M."/>
            <person name="Adriaenssens E.M."/>
            <person name="Foster-Nyarko E."/>
            <person name="Jarju S."/>
            <person name="Secka A."/>
            <person name="Antonio M."/>
            <person name="Oren A."/>
            <person name="Chaudhuri R.R."/>
            <person name="La Ragione R."/>
            <person name="Hildebrand F."/>
            <person name="Pallen M.J."/>
        </authorList>
    </citation>
    <scope>NUCLEOTIDE SEQUENCE</scope>
    <source>
        <strain evidence="2">ChiGjej2B2-19336</strain>
    </source>
</reference>
<proteinExistence type="predicted"/>
<accession>A0A921DRX0</accession>
<keyword evidence="1" id="KW-1133">Transmembrane helix</keyword>
<dbReference type="AlphaFoldDB" id="A0A921DRX0"/>
<dbReference type="RefSeq" id="WP_304123125.1">
    <property type="nucleotide sequence ID" value="NZ_DYZA01000200.1"/>
</dbReference>
<dbReference type="InterPro" id="IPR036163">
    <property type="entry name" value="HMA_dom_sf"/>
</dbReference>
<organism evidence="2 3">
    <name type="scientific">Mailhella massiliensis</name>
    <dbReference type="NCBI Taxonomy" id="1903261"/>
    <lineage>
        <taxon>Bacteria</taxon>
        <taxon>Pseudomonadati</taxon>
        <taxon>Thermodesulfobacteriota</taxon>
        <taxon>Desulfovibrionia</taxon>
        <taxon>Desulfovibrionales</taxon>
        <taxon>Desulfovibrionaceae</taxon>
        <taxon>Mailhella</taxon>
    </lineage>
</organism>
<protein>
    <submittedName>
        <fullName evidence="2">Heavy-metal-associated domain-containing protein</fullName>
    </submittedName>
</protein>
<dbReference type="SUPFAM" id="SSF55008">
    <property type="entry name" value="HMA, heavy metal-associated domain"/>
    <property type="match status" value="1"/>
</dbReference>
<feature type="transmembrane region" description="Helical" evidence="1">
    <location>
        <begin position="108"/>
        <end position="125"/>
    </location>
</feature>
<reference evidence="2" key="2">
    <citation type="submission" date="2021-09" db="EMBL/GenBank/DDBJ databases">
        <authorList>
            <person name="Gilroy R."/>
        </authorList>
    </citation>
    <scope>NUCLEOTIDE SEQUENCE</scope>
    <source>
        <strain evidence="2">ChiGjej2B2-19336</strain>
    </source>
</reference>
<evidence type="ECO:0000256" key="1">
    <source>
        <dbReference type="SAM" id="Phobius"/>
    </source>
</evidence>
<sequence>MVSITDCITSFIDGRVRLRHEALKDPSTADMVTALLGGVDGVESVRANPLTGSLLIFYDAEKLSRETLLELARQGAALLPEEEKGRGRARGPASELMAMVLSRSATRLANRAMLVSLLLSLAGAFAGGGSLHRAAGAAFALASLQHMAAHRKTLW</sequence>
<evidence type="ECO:0000313" key="2">
    <source>
        <dbReference type="EMBL" id="HJD97939.1"/>
    </source>
</evidence>
<evidence type="ECO:0000313" key="3">
    <source>
        <dbReference type="Proteomes" id="UP000698963"/>
    </source>
</evidence>
<comment type="caution">
    <text evidence="2">The sequence shown here is derived from an EMBL/GenBank/DDBJ whole genome shotgun (WGS) entry which is preliminary data.</text>
</comment>
<dbReference type="Proteomes" id="UP000698963">
    <property type="component" value="Unassembled WGS sequence"/>
</dbReference>
<gene>
    <name evidence="2" type="ORF">K8W16_09885</name>
</gene>
<dbReference type="GO" id="GO:0046872">
    <property type="term" value="F:metal ion binding"/>
    <property type="evidence" value="ECO:0007669"/>
    <property type="project" value="InterPro"/>
</dbReference>
<name>A0A921DRX0_9BACT</name>
<keyword evidence="1" id="KW-0812">Transmembrane</keyword>
<dbReference type="Pfam" id="PF19991">
    <property type="entry name" value="HMA_2"/>
    <property type="match status" value="1"/>
</dbReference>
<keyword evidence="1" id="KW-0472">Membrane</keyword>